<evidence type="ECO:0000313" key="2">
    <source>
        <dbReference type="Proteomes" id="UP001214441"/>
    </source>
</evidence>
<keyword evidence="1" id="KW-0489">Methyltransferase</keyword>
<keyword evidence="1" id="KW-0808">Transferase</keyword>
<dbReference type="GO" id="GO:0032259">
    <property type="term" value="P:methylation"/>
    <property type="evidence" value="ECO:0007669"/>
    <property type="project" value="UniProtKB-KW"/>
</dbReference>
<accession>A0ABT7A4S3</accession>
<dbReference type="GO" id="GO:0008168">
    <property type="term" value="F:methyltransferase activity"/>
    <property type="evidence" value="ECO:0007669"/>
    <property type="project" value="UniProtKB-KW"/>
</dbReference>
<sequence>MNTPAEYFAGMYRDAEDPWSLGVRWYEQRKYALTTAALPRDRYRAAFEPGCSVGVLSVRLAERCAYLLSCDRSPRAVAAARRRLSGHPHARVHVRVLPEEWPEGAFDLVVLSEILYYFGPTEVGGLLARAAGSLESGGTLVAVHWRHPVADHAQSGDAVHAALRRVPGLVRTVAHEEDDFLLDVFVRVPAGGERVYPRSVAESEGLA</sequence>
<dbReference type="EMBL" id="JANCPR020000035">
    <property type="protein sequence ID" value="MDJ1136047.1"/>
    <property type="molecule type" value="Genomic_DNA"/>
</dbReference>
<dbReference type="CDD" id="cd02440">
    <property type="entry name" value="AdoMet_MTases"/>
    <property type="match status" value="1"/>
</dbReference>
<dbReference type="SUPFAM" id="SSF53335">
    <property type="entry name" value="S-adenosyl-L-methionine-dependent methyltransferases"/>
    <property type="match status" value="1"/>
</dbReference>
<dbReference type="Pfam" id="PF05401">
    <property type="entry name" value="NodS"/>
    <property type="match status" value="1"/>
</dbReference>
<gene>
    <name evidence="1" type="ORF">NMN56_029680</name>
</gene>
<dbReference type="Proteomes" id="UP001214441">
    <property type="component" value="Unassembled WGS sequence"/>
</dbReference>
<comment type="caution">
    <text evidence="1">The sequence shown here is derived from an EMBL/GenBank/DDBJ whole genome shotgun (WGS) entry which is preliminary data.</text>
</comment>
<protein>
    <submittedName>
        <fullName evidence="1">SAM-dependent methyltransferase</fullName>
    </submittedName>
</protein>
<organism evidence="1 2">
    <name type="scientific">Streptomyces iconiensis</name>
    <dbReference type="NCBI Taxonomy" id="1384038"/>
    <lineage>
        <taxon>Bacteria</taxon>
        <taxon>Bacillati</taxon>
        <taxon>Actinomycetota</taxon>
        <taxon>Actinomycetes</taxon>
        <taxon>Kitasatosporales</taxon>
        <taxon>Streptomycetaceae</taxon>
        <taxon>Streptomyces</taxon>
    </lineage>
</organism>
<name>A0ABT7A4S3_9ACTN</name>
<evidence type="ECO:0000313" key="1">
    <source>
        <dbReference type="EMBL" id="MDJ1136047.1"/>
    </source>
</evidence>
<dbReference type="InterPro" id="IPR029063">
    <property type="entry name" value="SAM-dependent_MTases_sf"/>
</dbReference>
<dbReference type="Gene3D" id="3.40.50.150">
    <property type="entry name" value="Vaccinia Virus protein VP39"/>
    <property type="match status" value="1"/>
</dbReference>
<reference evidence="1 2" key="1">
    <citation type="submission" date="2023-05" db="EMBL/GenBank/DDBJ databases">
        <title>Streptantibioticus silvisoli sp. nov., acidotolerant actinomycetes 1 from pine litter.</title>
        <authorList>
            <person name="Swiecimska M."/>
            <person name="Golinska P."/>
            <person name="Sangal V."/>
            <person name="Wachnowicz B."/>
            <person name="Goodfellow M."/>
        </authorList>
    </citation>
    <scope>NUCLEOTIDE SEQUENCE [LARGE SCALE GENOMIC DNA]</scope>
    <source>
        <strain evidence="1 2">DSM 42109</strain>
    </source>
</reference>
<dbReference type="InterPro" id="IPR008715">
    <property type="entry name" value="SAM-MeTfrase_NodS-like"/>
</dbReference>
<proteinExistence type="predicted"/>
<keyword evidence="2" id="KW-1185">Reference proteome</keyword>
<dbReference type="RefSeq" id="WP_274042147.1">
    <property type="nucleotide sequence ID" value="NZ_JANCPR020000035.1"/>
</dbReference>